<dbReference type="PANTHER" id="PTHR44051">
    <property type="entry name" value="GLUTATHIONE S-TRANSFERASE-RELATED"/>
    <property type="match status" value="1"/>
</dbReference>
<evidence type="ECO:0000259" key="2">
    <source>
        <dbReference type="PROSITE" id="PS50405"/>
    </source>
</evidence>
<proteinExistence type="predicted"/>
<dbReference type="InterPro" id="IPR036249">
    <property type="entry name" value="Thioredoxin-like_sf"/>
</dbReference>
<name>A0A014MKE7_9BURK</name>
<protein>
    <submittedName>
        <fullName evidence="3">Glutathione S-transferase</fullName>
    </submittedName>
</protein>
<evidence type="ECO:0000259" key="1">
    <source>
        <dbReference type="PROSITE" id="PS50404"/>
    </source>
</evidence>
<dbReference type="GeneID" id="34231497"/>
<organism evidence="3 4">
    <name type="scientific">Comamonas aquatica DA1877</name>
    <dbReference type="NCBI Taxonomy" id="1457173"/>
    <lineage>
        <taxon>Bacteria</taxon>
        <taxon>Pseudomonadati</taxon>
        <taxon>Pseudomonadota</taxon>
        <taxon>Betaproteobacteria</taxon>
        <taxon>Burkholderiales</taxon>
        <taxon>Comamonadaceae</taxon>
        <taxon>Comamonas</taxon>
    </lineage>
</organism>
<dbReference type="InterPro" id="IPR036282">
    <property type="entry name" value="Glutathione-S-Trfase_C_sf"/>
</dbReference>
<dbReference type="SUPFAM" id="SSF47616">
    <property type="entry name" value="GST C-terminal domain-like"/>
    <property type="match status" value="1"/>
</dbReference>
<dbReference type="SUPFAM" id="SSF52833">
    <property type="entry name" value="Thioredoxin-like"/>
    <property type="match status" value="1"/>
</dbReference>
<dbReference type="SFLD" id="SFLDG01151">
    <property type="entry name" value="Main.2:_Nu-like"/>
    <property type="match status" value="1"/>
</dbReference>
<evidence type="ECO:0000313" key="4">
    <source>
        <dbReference type="Proteomes" id="UP000020766"/>
    </source>
</evidence>
<dbReference type="EMBL" id="JBOK01000034">
    <property type="protein sequence ID" value="EXU78559.1"/>
    <property type="molecule type" value="Genomic_DNA"/>
</dbReference>
<dbReference type="Proteomes" id="UP000020766">
    <property type="component" value="Unassembled WGS sequence"/>
</dbReference>
<accession>A0A014MKE7</accession>
<dbReference type="RefSeq" id="WP_043387357.1">
    <property type="nucleotide sequence ID" value="NZ_JBOK01000034.1"/>
</dbReference>
<dbReference type="PATRIC" id="fig|1457173.3.peg.3562"/>
<dbReference type="SFLD" id="SFLDG00358">
    <property type="entry name" value="Main_(cytGST)"/>
    <property type="match status" value="1"/>
</dbReference>
<dbReference type="AlphaFoldDB" id="A0A014MKE7"/>
<dbReference type="PANTHER" id="PTHR44051:SF19">
    <property type="entry name" value="DISULFIDE-BOND OXIDOREDUCTASE YFCG"/>
    <property type="match status" value="1"/>
</dbReference>
<evidence type="ECO:0000313" key="3">
    <source>
        <dbReference type="EMBL" id="EXU78559.1"/>
    </source>
</evidence>
<reference evidence="3 4" key="1">
    <citation type="submission" date="2014-01" db="EMBL/GenBank/DDBJ databases">
        <title>Interspecies Systems Biology Uncovers Metabolites Affecting C. elegans Gene Expression and Life History Traits.</title>
        <authorList>
            <person name="Watson E."/>
            <person name="Macneil L.T."/>
            <person name="Ritter A.D."/>
            <person name="Yilmaz L.S."/>
            <person name="Rosebrock A.P."/>
            <person name="Caudy A.A."/>
            <person name="Walhout A.J."/>
        </authorList>
    </citation>
    <scope>NUCLEOTIDE SEQUENCE [LARGE SCALE GENOMIC DNA]</scope>
    <source>
        <strain evidence="3 4">DA1877</strain>
    </source>
</reference>
<dbReference type="Gene3D" id="1.20.1050.10">
    <property type="match status" value="1"/>
</dbReference>
<dbReference type="PROSITE" id="PS50405">
    <property type="entry name" value="GST_CTER"/>
    <property type="match status" value="1"/>
</dbReference>
<dbReference type="Pfam" id="PF14497">
    <property type="entry name" value="GST_C_3"/>
    <property type="match status" value="1"/>
</dbReference>
<dbReference type="SFLD" id="SFLDS00019">
    <property type="entry name" value="Glutathione_Transferase_(cytos"/>
    <property type="match status" value="1"/>
</dbReference>
<gene>
    <name evidence="3" type="ORF">AX13_12080</name>
</gene>
<feature type="domain" description="GST N-terminal" evidence="1">
    <location>
        <begin position="1"/>
        <end position="80"/>
    </location>
</feature>
<dbReference type="PROSITE" id="PS50404">
    <property type="entry name" value="GST_NTER"/>
    <property type="match status" value="1"/>
</dbReference>
<sequence length="231" mass="26550">MIKFYFHPSPNPLKIALYLEETGEPYELIPVDTRKGEQHSDSFKVINPNAKTPAMLDDDIRVFDSNAMLLYLGEKIGKFVPVGTPKNKAEMYSWLMFVATGIGPYCGQAVHFKHFAPEPKEYAVNRYDFEAWRHWNLINDHLAHQPYMMGNDYSIVDMSVWGWARVVPFVLGADAWEKLPHVKRLLDEINARPAAQRAEALKTKFAFKTEMDEDARKKLFPSNERLKASGV</sequence>
<dbReference type="InterPro" id="IPR004046">
    <property type="entry name" value="GST_C"/>
</dbReference>
<keyword evidence="4" id="KW-1185">Reference proteome</keyword>
<dbReference type="InterPro" id="IPR010987">
    <property type="entry name" value="Glutathione-S-Trfase_C-like"/>
</dbReference>
<dbReference type="Gene3D" id="3.40.30.10">
    <property type="entry name" value="Glutaredoxin"/>
    <property type="match status" value="1"/>
</dbReference>
<dbReference type="CDD" id="cd03048">
    <property type="entry name" value="GST_N_Ure2p_like"/>
    <property type="match status" value="1"/>
</dbReference>
<dbReference type="GO" id="GO:0016740">
    <property type="term" value="F:transferase activity"/>
    <property type="evidence" value="ECO:0007669"/>
    <property type="project" value="UniProtKB-KW"/>
</dbReference>
<comment type="caution">
    <text evidence="3">The sequence shown here is derived from an EMBL/GenBank/DDBJ whole genome shotgun (WGS) entry which is preliminary data.</text>
</comment>
<keyword evidence="3" id="KW-0808">Transferase</keyword>
<dbReference type="InterPro" id="IPR040079">
    <property type="entry name" value="Glutathione_S-Trfase"/>
</dbReference>
<feature type="domain" description="GST C-terminal" evidence="2">
    <location>
        <begin position="84"/>
        <end position="211"/>
    </location>
</feature>
<dbReference type="InterPro" id="IPR004045">
    <property type="entry name" value="Glutathione_S-Trfase_N"/>
</dbReference>
<dbReference type="Pfam" id="PF02798">
    <property type="entry name" value="GST_N"/>
    <property type="match status" value="1"/>
</dbReference>